<dbReference type="EMBL" id="BSXT01002196">
    <property type="protein sequence ID" value="GMF47753.1"/>
    <property type="molecule type" value="Genomic_DNA"/>
</dbReference>
<sequence length="147" mass="15555">MSTPTTQAASTPGASAAGDIVVASSATTGSSPTSTSVVTSTVTTPSSPKRTMSLGDYNKTGRWRRRRRGNLAFNTCGSEYRSVVHPGHDYHAGLCGGTSNSVRSSRHGLWSLRLLVRDRLTIPVPIGLNRTSMIKATLQEDGGLQHT</sequence>
<gene>
    <name evidence="2" type="ORF">Pfra01_001817100</name>
</gene>
<proteinExistence type="predicted"/>
<feature type="compositionally biased region" description="Low complexity" evidence="1">
    <location>
        <begin position="25"/>
        <end position="48"/>
    </location>
</feature>
<organism evidence="2 3">
    <name type="scientific">Phytophthora fragariaefolia</name>
    <dbReference type="NCBI Taxonomy" id="1490495"/>
    <lineage>
        <taxon>Eukaryota</taxon>
        <taxon>Sar</taxon>
        <taxon>Stramenopiles</taxon>
        <taxon>Oomycota</taxon>
        <taxon>Peronosporomycetes</taxon>
        <taxon>Peronosporales</taxon>
        <taxon>Peronosporaceae</taxon>
        <taxon>Phytophthora</taxon>
    </lineage>
</organism>
<dbReference type="AlphaFoldDB" id="A0A9W6XXS8"/>
<accession>A0A9W6XXS8</accession>
<reference evidence="2" key="1">
    <citation type="submission" date="2023-04" db="EMBL/GenBank/DDBJ databases">
        <title>Phytophthora fragariaefolia NBRC 109709.</title>
        <authorList>
            <person name="Ichikawa N."/>
            <person name="Sato H."/>
            <person name="Tonouchi N."/>
        </authorList>
    </citation>
    <scope>NUCLEOTIDE SEQUENCE</scope>
    <source>
        <strain evidence="2">NBRC 109709</strain>
    </source>
</reference>
<keyword evidence="3" id="KW-1185">Reference proteome</keyword>
<name>A0A9W6XXS8_9STRA</name>
<dbReference type="Proteomes" id="UP001165121">
    <property type="component" value="Unassembled WGS sequence"/>
</dbReference>
<evidence type="ECO:0000256" key="1">
    <source>
        <dbReference type="SAM" id="MobiDB-lite"/>
    </source>
</evidence>
<feature type="region of interest" description="Disordered" evidence="1">
    <location>
        <begin position="25"/>
        <end position="56"/>
    </location>
</feature>
<evidence type="ECO:0000313" key="2">
    <source>
        <dbReference type="EMBL" id="GMF47753.1"/>
    </source>
</evidence>
<protein>
    <submittedName>
        <fullName evidence="2">Unnamed protein product</fullName>
    </submittedName>
</protein>
<comment type="caution">
    <text evidence="2">The sequence shown here is derived from an EMBL/GenBank/DDBJ whole genome shotgun (WGS) entry which is preliminary data.</text>
</comment>
<evidence type="ECO:0000313" key="3">
    <source>
        <dbReference type="Proteomes" id="UP001165121"/>
    </source>
</evidence>